<dbReference type="InterPro" id="IPR029045">
    <property type="entry name" value="ClpP/crotonase-like_dom_sf"/>
</dbReference>
<dbReference type="PANTHER" id="PTHR35984">
    <property type="entry name" value="PERIPLASMIC SERINE PROTEASE"/>
    <property type="match status" value="1"/>
</dbReference>
<reference evidence="1 2" key="1">
    <citation type="journal article" date="2015" name="Nature">
        <title>rRNA introns, odd ribosomes, and small enigmatic genomes across a large radiation of phyla.</title>
        <authorList>
            <person name="Brown C.T."/>
            <person name="Hug L.A."/>
            <person name="Thomas B.C."/>
            <person name="Sharon I."/>
            <person name="Castelle C.J."/>
            <person name="Singh A."/>
            <person name="Wilkins M.J."/>
            <person name="Williams K.H."/>
            <person name="Banfield J.F."/>
        </authorList>
    </citation>
    <scope>NUCLEOTIDE SEQUENCE [LARGE SCALE GENOMIC DNA]</scope>
</reference>
<name>A0A0G0H8E5_9BACT</name>
<accession>A0A0G0H8E5</accession>
<evidence type="ECO:0000313" key="1">
    <source>
        <dbReference type="EMBL" id="KKQ38422.1"/>
    </source>
</evidence>
<proteinExistence type="predicted"/>
<gene>
    <name evidence="1" type="ORF">US54_C0010G0003</name>
</gene>
<evidence type="ECO:0000313" key="2">
    <source>
        <dbReference type="Proteomes" id="UP000034471"/>
    </source>
</evidence>
<sequence length="303" mass="34266">MPRPKKNLVNLKSQIPTAPVLSQPQSAASATRPVVAVKNNVLFFIEQSKASINRSCVEQVEEELKNYTDGNLFLIIHTYGGDVYSAVRIIRVLQDRFKKINVIIPDFAFSSGTIMSLGSDEIYMDRDAMLGPLDLPMEHPADGSQISSLDITNTLSNLSSICTSIATTIYAKLREDNSNFKLGKTEASKISFDTATKIISPIVSKIDPYYLQRGYRETRIALYYSIDLLTVRMMKDNFYQALDTSSALVNNYPSHGYGIFRDEAKNTLKLNVSNLENLKEWKLFEPTFNKVKDKTRYIKYLQI</sequence>
<dbReference type="GO" id="GO:0016020">
    <property type="term" value="C:membrane"/>
    <property type="evidence" value="ECO:0007669"/>
    <property type="project" value="InterPro"/>
</dbReference>
<dbReference type="Proteomes" id="UP000034471">
    <property type="component" value="Unassembled WGS sequence"/>
</dbReference>
<dbReference type="Pfam" id="PF01972">
    <property type="entry name" value="SDH_protease"/>
    <property type="match status" value="1"/>
</dbReference>
<dbReference type="STRING" id="1618481.US54_C0010G0003"/>
<comment type="caution">
    <text evidence="1">The sequence shown here is derived from an EMBL/GenBank/DDBJ whole genome shotgun (WGS) entry which is preliminary data.</text>
</comment>
<dbReference type="Gene3D" id="3.90.226.10">
    <property type="entry name" value="2-enoyl-CoA Hydratase, Chain A, domain 1"/>
    <property type="match status" value="1"/>
</dbReference>
<dbReference type="SUPFAM" id="SSF52096">
    <property type="entry name" value="ClpP/crotonase"/>
    <property type="match status" value="1"/>
</dbReference>
<dbReference type="EMBL" id="LBTJ01000010">
    <property type="protein sequence ID" value="KKQ38422.1"/>
    <property type="molecule type" value="Genomic_DNA"/>
</dbReference>
<dbReference type="InterPro" id="IPR002825">
    <property type="entry name" value="Pept_S49_ser-pept_pro"/>
</dbReference>
<organism evidence="1 2">
    <name type="scientific">Candidatus Roizmanbacteria bacterium GW2011_GWA2_37_7</name>
    <dbReference type="NCBI Taxonomy" id="1618481"/>
    <lineage>
        <taxon>Bacteria</taxon>
        <taxon>Candidatus Roizmaniibacteriota</taxon>
    </lineage>
</organism>
<protein>
    <submittedName>
        <fullName evidence="1">SppA protein</fullName>
    </submittedName>
</protein>
<dbReference type="PANTHER" id="PTHR35984:SF1">
    <property type="entry name" value="PERIPLASMIC SERINE PROTEASE"/>
    <property type="match status" value="1"/>
</dbReference>
<dbReference type="AlphaFoldDB" id="A0A0G0H8E5"/>